<evidence type="ECO:0000256" key="7">
    <source>
        <dbReference type="ARBA" id="ARBA00034103"/>
    </source>
</evidence>
<dbReference type="PROSITE" id="PS50178">
    <property type="entry name" value="ZF_FYVE"/>
    <property type="match status" value="1"/>
</dbReference>
<keyword evidence="5" id="KW-0106">Calcium</keyword>
<evidence type="ECO:0000259" key="11">
    <source>
        <dbReference type="PROSITE" id="PS50178"/>
    </source>
</evidence>
<dbReference type="InterPro" id="IPR011011">
    <property type="entry name" value="Znf_FYVE_PHD"/>
</dbReference>
<feature type="compositionally biased region" description="Low complexity" evidence="9">
    <location>
        <begin position="210"/>
        <end position="225"/>
    </location>
</feature>
<dbReference type="InterPro" id="IPR041282">
    <property type="entry name" value="FYVE_2"/>
</dbReference>
<feature type="compositionally biased region" description="Acidic residues" evidence="9">
    <location>
        <begin position="268"/>
        <end position="281"/>
    </location>
</feature>
<dbReference type="GO" id="GO:0006886">
    <property type="term" value="P:intracellular protein transport"/>
    <property type="evidence" value="ECO:0007669"/>
    <property type="project" value="InterPro"/>
</dbReference>
<dbReference type="GO" id="GO:0006887">
    <property type="term" value="P:exocytosis"/>
    <property type="evidence" value="ECO:0007669"/>
    <property type="project" value="TreeGrafter"/>
</dbReference>
<accession>A0A7N6A9P1</accession>
<dbReference type="GO" id="GO:0043005">
    <property type="term" value="C:neuron projection"/>
    <property type="evidence" value="ECO:0007669"/>
    <property type="project" value="TreeGrafter"/>
</dbReference>
<feature type="domain" description="FYVE-type" evidence="11">
    <location>
        <begin position="37"/>
        <end position="93"/>
    </location>
</feature>
<feature type="domain" description="C2" evidence="10">
    <location>
        <begin position="442"/>
        <end position="575"/>
    </location>
</feature>
<evidence type="ECO:0000256" key="3">
    <source>
        <dbReference type="ARBA" id="ARBA00022771"/>
    </source>
</evidence>
<protein>
    <recommendedName>
        <fullName evidence="14">Rabphilin 3A homolog (mouse), b</fullName>
    </recommendedName>
</protein>
<dbReference type="InterPro" id="IPR013083">
    <property type="entry name" value="Znf_RING/FYVE/PHD"/>
</dbReference>
<dbReference type="FunFam" id="2.60.40.150:FF:000023">
    <property type="entry name" value="Double C2-like domain-containing protein"/>
    <property type="match status" value="1"/>
</dbReference>
<evidence type="ECO:0000256" key="8">
    <source>
        <dbReference type="PROSITE-ProRule" id="PRU00091"/>
    </source>
</evidence>
<dbReference type="InterPro" id="IPR017455">
    <property type="entry name" value="Znf_FYVE-rel"/>
</dbReference>
<dbReference type="InterPro" id="IPR001565">
    <property type="entry name" value="Synaptotagmin"/>
</dbReference>
<comment type="subcellular location">
    <subcellularLocation>
        <location evidence="7">Synapse</location>
    </subcellularLocation>
</comment>
<dbReference type="Ensembl" id="ENSATET00000039902.2">
    <property type="protein sequence ID" value="ENSATEP00000044922.1"/>
    <property type="gene ID" value="ENSATEG00000022746.3"/>
</dbReference>
<dbReference type="PANTHER" id="PTHR45729:SF3">
    <property type="entry name" value="RABPHILIN-3A"/>
    <property type="match status" value="1"/>
</dbReference>
<reference evidence="12" key="2">
    <citation type="submission" date="2025-08" db="UniProtKB">
        <authorList>
            <consortium name="Ensembl"/>
        </authorList>
    </citation>
    <scope>IDENTIFICATION</scope>
</reference>
<keyword evidence="1" id="KW-0479">Metal-binding</keyword>
<feature type="region of interest" description="Disordered" evidence="9">
    <location>
        <begin position="114"/>
        <end position="141"/>
    </location>
</feature>
<dbReference type="Proteomes" id="UP000265040">
    <property type="component" value="Chromosome 9"/>
</dbReference>
<feature type="domain" description="C2" evidence="10">
    <location>
        <begin position="284"/>
        <end position="406"/>
    </location>
</feature>
<dbReference type="CDD" id="cd04035">
    <property type="entry name" value="C2A_Rabphilin_Doc2"/>
    <property type="match status" value="1"/>
</dbReference>
<dbReference type="Gene3D" id="3.30.40.10">
    <property type="entry name" value="Zinc/RING finger domain, C3HC4 (zinc finger)"/>
    <property type="match status" value="1"/>
</dbReference>
<evidence type="ECO:0000256" key="9">
    <source>
        <dbReference type="SAM" id="MobiDB-lite"/>
    </source>
</evidence>
<dbReference type="SUPFAM" id="SSF57903">
    <property type="entry name" value="FYVE/PHD zinc finger"/>
    <property type="match status" value="1"/>
</dbReference>
<dbReference type="Pfam" id="PF00168">
    <property type="entry name" value="C2"/>
    <property type="match status" value="2"/>
</dbReference>
<dbReference type="InterPro" id="IPR028698">
    <property type="entry name" value="FYVE_RPH3A"/>
</dbReference>
<evidence type="ECO:0000259" key="10">
    <source>
        <dbReference type="PROSITE" id="PS50004"/>
    </source>
</evidence>
<evidence type="ECO:0000256" key="5">
    <source>
        <dbReference type="ARBA" id="ARBA00022837"/>
    </source>
</evidence>
<dbReference type="Pfam" id="PF02318">
    <property type="entry name" value="FYVE_2"/>
    <property type="match status" value="1"/>
</dbReference>
<evidence type="ECO:0000313" key="12">
    <source>
        <dbReference type="Ensembl" id="ENSATEP00000044922.1"/>
    </source>
</evidence>
<evidence type="ECO:0000256" key="2">
    <source>
        <dbReference type="ARBA" id="ARBA00022737"/>
    </source>
</evidence>
<keyword evidence="6" id="KW-0770">Synapse</keyword>
<keyword evidence="3 8" id="KW-0863">Zinc-finger</keyword>
<dbReference type="PRINTS" id="PR00399">
    <property type="entry name" value="SYNAPTOTAGMN"/>
</dbReference>
<keyword evidence="13" id="KW-1185">Reference proteome</keyword>
<evidence type="ECO:0000256" key="1">
    <source>
        <dbReference type="ARBA" id="ARBA00022723"/>
    </source>
</evidence>
<sequence>MTDTVMSSTSDRWVSNNRQKSMRLINRLDDMKKTVCGDGVSRCLLCGEQLGSPGVSSVVCEDCKKNMCTKCGTQCSSQPRAVWLCKICREQREVWKRSGAWFFKGFPKHFLPSPMPLSKPKETGIQEAAEPQGPPASLPRETVTAPHDVIMHKSLLCYSWLFSGPEPRGRAGYPPVAPKPSVVRMATGGAGPEEAGQGSPVVMKKMVPVQSSRMQSAASATMAQQGDGGAYTSGAVPPEQRPSPAVREDRRQPAAYGALPVRQQPPPADEEEEANDYDSDEATTLGSLEFSLLYEQESNSLHCSILKAKGLKPMDSNGLADPYVKLHLLPGASKSNKLRTKTLRNTRNPAWNETLTYHGLTDEDMQRKTLRLSVCDEDKFGHNEFIGETRVALKKLKMNQKRNFNVCLERVVPTKKTATVGAARGISLYEDEQGKDGGEVEERGRILISLMYSTQQNRLIVGVVRCVHLAAMDANGYSDPYVKICLKPDMGKKAKCKTQIKKRTLNPEFNEEFSYDIKHSELAKKTLDISVWDYDIGKSNDYIGGCQLGITAKGERLKHWYECLKNKDKKIERWHTLLNENHVASD</sequence>
<dbReference type="CDD" id="cd08384">
    <property type="entry name" value="C2B_Rabphilin_Doc2"/>
    <property type="match status" value="1"/>
</dbReference>
<reference evidence="12" key="3">
    <citation type="submission" date="2025-09" db="UniProtKB">
        <authorList>
            <consortium name="Ensembl"/>
        </authorList>
    </citation>
    <scope>IDENTIFICATION</scope>
</reference>
<gene>
    <name evidence="12" type="primary">RPH3A</name>
</gene>
<keyword evidence="4" id="KW-0862">Zinc</keyword>
<dbReference type="GO" id="GO:0061669">
    <property type="term" value="P:spontaneous neurotransmitter secretion"/>
    <property type="evidence" value="ECO:0007669"/>
    <property type="project" value="TreeGrafter"/>
</dbReference>
<dbReference type="PANTHER" id="PTHR45729">
    <property type="entry name" value="RABPHILIN, ISOFORM A"/>
    <property type="match status" value="1"/>
</dbReference>
<dbReference type="CDD" id="cd15762">
    <property type="entry name" value="FYVE_RP3A"/>
    <property type="match status" value="1"/>
</dbReference>
<dbReference type="PRINTS" id="PR00360">
    <property type="entry name" value="C2DOMAIN"/>
</dbReference>
<dbReference type="SMART" id="SM00239">
    <property type="entry name" value="C2"/>
    <property type="match status" value="2"/>
</dbReference>
<dbReference type="Gene3D" id="2.60.40.150">
    <property type="entry name" value="C2 domain"/>
    <property type="match status" value="2"/>
</dbReference>
<dbReference type="SUPFAM" id="SSF49562">
    <property type="entry name" value="C2 domain (Calcium/lipid-binding domain, CaLB)"/>
    <property type="match status" value="2"/>
</dbReference>
<reference evidence="12" key="1">
    <citation type="submission" date="2021-04" db="EMBL/GenBank/DDBJ databases">
        <authorList>
            <consortium name="Wellcome Sanger Institute Data Sharing"/>
        </authorList>
    </citation>
    <scope>NUCLEOTIDE SEQUENCE [LARGE SCALE GENOMIC DNA]</scope>
</reference>
<evidence type="ECO:0000256" key="6">
    <source>
        <dbReference type="ARBA" id="ARBA00023018"/>
    </source>
</evidence>
<organism evidence="12 13">
    <name type="scientific">Anabas testudineus</name>
    <name type="common">Climbing perch</name>
    <name type="synonym">Anthias testudineus</name>
    <dbReference type="NCBI Taxonomy" id="64144"/>
    <lineage>
        <taxon>Eukaryota</taxon>
        <taxon>Metazoa</taxon>
        <taxon>Chordata</taxon>
        <taxon>Craniata</taxon>
        <taxon>Vertebrata</taxon>
        <taxon>Euteleostomi</taxon>
        <taxon>Actinopterygii</taxon>
        <taxon>Neopterygii</taxon>
        <taxon>Teleostei</taxon>
        <taxon>Neoteleostei</taxon>
        <taxon>Acanthomorphata</taxon>
        <taxon>Anabantaria</taxon>
        <taxon>Anabantiformes</taxon>
        <taxon>Anabantoidei</taxon>
        <taxon>Anabantidae</taxon>
        <taxon>Anabas</taxon>
    </lineage>
</organism>
<dbReference type="InterPro" id="IPR047022">
    <property type="entry name" value="Rabphilin_Doc2_C2A"/>
</dbReference>
<dbReference type="GO" id="GO:0098850">
    <property type="term" value="C:extrinsic component of synaptic vesicle membrane"/>
    <property type="evidence" value="ECO:0007669"/>
    <property type="project" value="TreeGrafter"/>
</dbReference>
<dbReference type="InterPro" id="IPR043566">
    <property type="entry name" value="Rabphilin/DOC2/Noc2"/>
</dbReference>
<feature type="region of interest" description="Disordered" evidence="9">
    <location>
        <begin position="209"/>
        <end position="281"/>
    </location>
</feature>
<dbReference type="FunFam" id="2.60.40.150:FF:000032">
    <property type="entry name" value="Double c2-like domain-containing"/>
    <property type="match status" value="1"/>
</dbReference>
<dbReference type="PROSITE" id="PS50004">
    <property type="entry name" value="C2"/>
    <property type="match status" value="2"/>
</dbReference>
<dbReference type="AlphaFoldDB" id="A0A7N6A9P1"/>
<proteinExistence type="predicted"/>
<dbReference type="InterPro" id="IPR000008">
    <property type="entry name" value="C2_dom"/>
</dbReference>
<evidence type="ECO:0000313" key="13">
    <source>
        <dbReference type="Proteomes" id="UP000265040"/>
    </source>
</evidence>
<dbReference type="GeneTree" id="ENSGT00940000157468"/>
<dbReference type="InterPro" id="IPR035892">
    <property type="entry name" value="C2_domain_sf"/>
</dbReference>
<evidence type="ECO:0008006" key="14">
    <source>
        <dbReference type="Google" id="ProtNLM"/>
    </source>
</evidence>
<dbReference type="GO" id="GO:0017158">
    <property type="term" value="P:regulation of calcium ion-dependent exocytosis"/>
    <property type="evidence" value="ECO:0007669"/>
    <property type="project" value="TreeGrafter"/>
</dbReference>
<name>A0A7N6A9P1_ANATE</name>
<keyword evidence="2" id="KW-0677">Repeat</keyword>
<dbReference type="GO" id="GO:0045211">
    <property type="term" value="C:postsynaptic membrane"/>
    <property type="evidence" value="ECO:0007669"/>
    <property type="project" value="TreeGrafter"/>
</dbReference>
<evidence type="ECO:0000256" key="4">
    <source>
        <dbReference type="ARBA" id="ARBA00022833"/>
    </source>
</evidence>
<dbReference type="GO" id="GO:0008270">
    <property type="term" value="F:zinc ion binding"/>
    <property type="evidence" value="ECO:0007669"/>
    <property type="project" value="UniProtKB-KW"/>
</dbReference>